<reference evidence="1" key="1">
    <citation type="journal article" date="2023" name="G3 (Bethesda)">
        <title>A reference genome for the long-term kleptoplast-retaining sea slug Elysia crispata morphotype clarki.</title>
        <authorList>
            <person name="Eastman K.E."/>
            <person name="Pendleton A.L."/>
            <person name="Shaikh M.A."/>
            <person name="Suttiyut T."/>
            <person name="Ogas R."/>
            <person name="Tomko P."/>
            <person name="Gavelis G."/>
            <person name="Widhalm J.R."/>
            <person name="Wisecaver J.H."/>
        </authorList>
    </citation>
    <scope>NUCLEOTIDE SEQUENCE</scope>
    <source>
        <strain evidence="1">ECLA1</strain>
    </source>
</reference>
<protein>
    <submittedName>
        <fullName evidence="1">Uncharacterized protein</fullName>
    </submittedName>
</protein>
<comment type="caution">
    <text evidence="1">The sequence shown here is derived from an EMBL/GenBank/DDBJ whole genome shotgun (WGS) entry which is preliminary data.</text>
</comment>
<dbReference type="AlphaFoldDB" id="A0AAE1A8J2"/>
<name>A0AAE1A8J2_9GAST</name>
<accession>A0AAE1A8J2</accession>
<keyword evidence="2" id="KW-1185">Reference proteome</keyword>
<dbReference type="EMBL" id="JAWDGP010002431">
    <property type="protein sequence ID" value="KAK3783275.1"/>
    <property type="molecule type" value="Genomic_DNA"/>
</dbReference>
<organism evidence="1 2">
    <name type="scientific">Elysia crispata</name>
    <name type="common">lettuce slug</name>
    <dbReference type="NCBI Taxonomy" id="231223"/>
    <lineage>
        <taxon>Eukaryota</taxon>
        <taxon>Metazoa</taxon>
        <taxon>Spiralia</taxon>
        <taxon>Lophotrochozoa</taxon>
        <taxon>Mollusca</taxon>
        <taxon>Gastropoda</taxon>
        <taxon>Heterobranchia</taxon>
        <taxon>Euthyneura</taxon>
        <taxon>Panpulmonata</taxon>
        <taxon>Sacoglossa</taxon>
        <taxon>Placobranchoidea</taxon>
        <taxon>Plakobranchidae</taxon>
        <taxon>Elysia</taxon>
    </lineage>
</organism>
<gene>
    <name evidence="1" type="ORF">RRG08_047730</name>
</gene>
<dbReference type="Proteomes" id="UP001283361">
    <property type="component" value="Unassembled WGS sequence"/>
</dbReference>
<proteinExistence type="predicted"/>
<evidence type="ECO:0000313" key="2">
    <source>
        <dbReference type="Proteomes" id="UP001283361"/>
    </source>
</evidence>
<sequence>MRLVGHVSAGVSKHDGKVAESDPVCEEDLSVSDVVELALRREGKAATEDGKFKYYRITRLIFLWNHLLSHTVRSSMLTSLSRSGRGAPRSAPSTIPGCLLLRPKLAKLNVAFSHVPLGFETPESIPATILTEFIYFVELASKIMHRKKVEQTMTT</sequence>
<evidence type="ECO:0000313" key="1">
    <source>
        <dbReference type="EMBL" id="KAK3783275.1"/>
    </source>
</evidence>